<dbReference type="Proteomes" id="UP000236634">
    <property type="component" value="Unassembled WGS sequence"/>
</dbReference>
<reference evidence="2 3" key="1">
    <citation type="submission" date="2017-03" db="EMBL/GenBank/DDBJ databases">
        <authorList>
            <person name="Afonso C.L."/>
            <person name="Miller P.J."/>
            <person name="Scott M.A."/>
            <person name="Spackman E."/>
            <person name="Goraichik I."/>
            <person name="Dimitrov K.M."/>
            <person name="Suarez D.L."/>
            <person name="Swayne D.E."/>
        </authorList>
    </citation>
    <scope>NUCLEOTIDE SEQUENCE [LARGE SCALE GENOMIC DNA]</scope>
    <source>
        <strain evidence="2 3">DNF00076</strain>
    </source>
</reference>
<protein>
    <recommendedName>
        <fullName evidence="4">DUF5056 domain-containing protein</fullName>
    </recommendedName>
</protein>
<proteinExistence type="predicted"/>
<dbReference type="EMBL" id="NBAX01000009">
    <property type="protein sequence ID" value="PNP92912.1"/>
    <property type="molecule type" value="Genomic_DNA"/>
</dbReference>
<accession>A0A2K0XEE9</accession>
<gene>
    <name evidence="2" type="ORF">BFS16_10550</name>
</gene>
<dbReference type="AlphaFoldDB" id="A0A2K0XEE9"/>
<evidence type="ECO:0000256" key="1">
    <source>
        <dbReference type="SAM" id="Phobius"/>
    </source>
</evidence>
<evidence type="ECO:0000313" key="2">
    <source>
        <dbReference type="EMBL" id="PNP92912.1"/>
    </source>
</evidence>
<organism evidence="2 3">
    <name type="scientific">Hoylesella timonensis</name>
    <dbReference type="NCBI Taxonomy" id="386414"/>
    <lineage>
        <taxon>Bacteria</taxon>
        <taxon>Pseudomonadati</taxon>
        <taxon>Bacteroidota</taxon>
        <taxon>Bacteroidia</taxon>
        <taxon>Bacteroidales</taxon>
        <taxon>Prevotellaceae</taxon>
        <taxon>Hoylesella</taxon>
    </lineage>
</organism>
<dbReference type="InterPro" id="IPR032129">
    <property type="entry name" value="DUF5056"/>
</dbReference>
<feature type="transmembrane region" description="Helical" evidence="1">
    <location>
        <begin position="45"/>
        <end position="64"/>
    </location>
</feature>
<name>A0A2K0XEE9_9BACT</name>
<sequence length="123" mass="14358">MDMTEKDDDLLKTFFEEYAINIPDNGFSQQVMRQLPRRFLKANQVWFWFCTLVGIAFLALSDAMEQLRTVANNFIGDIHGFWASFDLDSTSPLTVYMLALVLALISSFYIFNRDVGYRNLHER</sequence>
<keyword evidence="1" id="KW-1133">Transmembrane helix</keyword>
<comment type="caution">
    <text evidence="2">The sequence shown here is derived from an EMBL/GenBank/DDBJ whole genome shotgun (WGS) entry which is preliminary data.</text>
</comment>
<evidence type="ECO:0008006" key="4">
    <source>
        <dbReference type="Google" id="ProtNLM"/>
    </source>
</evidence>
<dbReference type="Pfam" id="PF16479">
    <property type="entry name" value="DUF5056"/>
    <property type="match status" value="1"/>
</dbReference>
<keyword evidence="1" id="KW-0812">Transmembrane</keyword>
<evidence type="ECO:0000313" key="3">
    <source>
        <dbReference type="Proteomes" id="UP000236634"/>
    </source>
</evidence>
<feature type="transmembrane region" description="Helical" evidence="1">
    <location>
        <begin position="93"/>
        <end position="111"/>
    </location>
</feature>
<keyword evidence="1" id="KW-0472">Membrane</keyword>